<dbReference type="AlphaFoldDB" id="A0A6A5ZBN4"/>
<dbReference type="InterPro" id="IPR015915">
    <property type="entry name" value="Kelch-typ_b-propeller"/>
</dbReference>
<dbReference type="InterPro" id="IPR011043">
    <property type="entry name" value="Gal_Oxase/kelch_b-propeller"/>
</dbReference>
<protein>
    <submittedName>
        <fullName evidence="1">Uncharacterized protein</fullName>
    </submittedName>
</protein>
<dbReference type="EMBL" id="ML977320">
    <property type="protein sequence ID" value="KAF2116890.1"/>
    <property type="molecule type" value="Genomic_DNA"/>
</dbReference>
<name>A0A6A5ZBN4_9PLEO</name>
<keyword evidence="2" id="KW-1185">Reference proteome</keyword>
<evidence type="ECO:0000313" key="1">
    <source>
        <dbReference type="EMBL" id="KAF2116890.1"/>
    </source>
</evidence>
<dbReference type="Gene3D" id="2.120.10.80">
    <property type="entry name" value="Kelch-type beta propeller"/>
    <property type="match status" value="1"/>
</dbReference>
<proteinExistence type="predicted"/>
<gene>
    <name evidence="1" type="ORF">BDV96DRAFT_37681</name>
</gene>
<dbReference type="SUPFAM" id="SSF50965">
    <property type="entry name" value="Galactose oxidase, central domain"/>
    <property type="match status" value="1"/>
</dbReference>
<reference evidence="1" key="1">
    <citation type="journal article" date="2020" name="Stud. Mycol.">
        <title>101 Dothideomycetes genomes: a test case for predicting lifestyles and emergence of pathogens.</title>
        <authorList>
            <person name="Haridas S."/>
            <person name="Albert R."/>
            <person name="Binder M."/>
            <person name="Bloem J."/>
            <person name="Labutti K."/>
            <person name="Salamov A."/>
            <person name="Andreopoulos B."/>
            <person name="Baker S."/>
            <person name="Barry K."/>
            <person name="Bills G."/>
            <person name="Bluhm B."/>
            <person name="Cannon C."/>
            <person name="Castanera R."/>
            <person name="Culley D."/>
            <person name="Daum C."/>
            <person name="Ezra D."/>
            <person name="Gonzalez J."/>
            <person name="Henrissat B."/>
            <person name="Kuo A."/>
            <person name="Liang C."/>
            <person name="Lipzen A."/>
            <person name="Lutzoni F."/>
            <person name="Magnuson J."/>
            <person name="Mondo S."/>
            <person name="Nolan M."/>
            <person name="Ohm R."/>
            <person name="Pangilinan J."/>
            <person name="Park H.-J."/>
            <person name="Ramirez L."/>
            <person name="Alfaro M."/>
            <person name="Sun H."/>
            <person name="Tritt A."/>
            <person name="Yoshinaga Y."/>
            <person name="Zwiers L.-H."/>
            <person name="Turgeon B."/>
            <person name="Goodwin S."/>
            <person name="Spatafora J."/>
            <person name="Crous P."/>
            <person name="Grigoriev I."/>
        </authorList>
    </citation>
    <scope>NUCLEOTIDE SEQUENCE</scope>
    <source>
        <strain evidence="1">CBS 627.86</strain>
    </source>
</reference>
<dbReference type="OrthoDB" id="10251809at2759"/>
<accession>A0A6A5ZBN4</accession>
<evidence type="ECO:0000313" key="2">
    <source>
        <dbReference type="Proteomes" id="UP000799770"/>
    </source>
</evidence>
<sequence length="335" mass="36384">MYGGQSWVRNGTQIPFQVCNHYLRIADFTKARDLSDSSILSAKDIPGNITIYQQGAFWVDEKNVYVVGESANDEPWLSRHGTTYTAGTVFPYSLESEEWDSEPAVQPNSGSEVTDSFCCGAFEYNAAYGRAYFLSGINGAGARRLYPDTVPGYVSPAGGAIFGNGNLFTFDTANFRWTNVATDTQLTTTGTEGGQFVYLPGIEAEKGGVAVIFGGQRRDTQDMESMRKVLVYNSATSTFYGQGTTSDGDFPKGRMQFCAVAASAPDNSSHNIFMYAGESPDATPTAYSDMRILSVPSFRWLKLDVDSPAKKALGCTLVGGKYMFTYGGVSAGWER</sequence>
<dbReference type="Proteomes" id="UP000799770">
    <property type="component" value="Unassembled WGS sequence"/>
</dbReference>
<organism evidence="1 2">
    <name type="scientific">Lophiotrema nucula</name>
    <dbReference type="NCBI Taxonomy" id="690887"/>
    <lineage>
        <taxon>Eukaryota</taxon>
        <taxon>Fungi</taxon>
        <taxon>Dikarya</taxon>
        <taxon>Ascomycota</taxon>
        <taxon>Pezizomycotina</taxon>
        <taxon>Dothideomycetes</taxon>
        <taxon>Pleosporomycetidae</taxon>
        <taxon>Pleosporales</taxon>
        <taxon>Lophiotremataceae</taxon>
        <taxon>Lophiotrema</taxon>
    </lineage>
</organism>